<comment type="caution">
    <text evidence="11">The sequence shown here is derived from an EMBL/GenBank/DDBJ whole genome shotgun (WGS) entry which is preliminary data.</text>
</comment>
<accession>A0A1V9XUP5</accession>
<dbReference type="GO" id="GO:0005886">
    <property type="term" value="C:plasma membrane"/>
    <property type="evidence" value="ECO:0007669"/>
    <property type="project" value="TreeGrafter"/>
</dbReference>
<keyword evidence="4 9" id="KW-1133">Transmembrane helix</keyword>
<keyword evidence="7 11" id="KW-0675">Receptor</keyword>
<evidence type="ECO:0000256" key="8">
    <source>
        <dbReference type="ARBA" id="ARBA00023224"/>
    </source>
</evidence>
<dbReference type="EMBL" id="MNPL01003898">
    <property type="protein sequence ID" value="OQR77142.1"/>
    <property type="molecule type" value="Genomic_DNA"/>
</dbReference>
<keyword evidence="5" id="KW-0297">G-protein coupled receptor</keyword>
<keyword evidence="12" id="KW-1185">Reference proteome</keyword>
<comment type="similarity">
    <text evidence="2">Belongs to the G-protein coupled receptor 1 family.</text>
</comment>
<dbReference type="SUPFAM" id="SSF81321">
    <property type="entry name" value="Family A G protein-coupled receptor-like"/>
    <property type="match status" value="1"/>
</dbReference>
<evidence type="ECO:0000259" key="10">
    <source>
        <dbReference type="PROSITE" id="PS50262"/>
    </source>
</evidence>
<dbReference type="GO" id="GO:0004930">
    <property type="term" value="F:G protein-coupled receptor activity"/>
    <property type="evidence" value="ECO:0007669"/>
    <property type="project" value="UniProtKB-KW"/>
</dbReference>
<dbReference type="STRING" id="418985.A0A1V9XUP5"/>
<feature type="domain" description="G-protein coupled receptors family 1 profile" evidence="10">
    <location>
        <begin position="50"/>
        <end position="99"/>
    </location>
</feature>
<dbReference type="AlphaFoldDB" id="A0A1V9XUP5"/>
<protein>
    <submittedName>
        <fullName evidence="11">Neuropeptide FF receptor 2-like</fullName>
    </submittedName>
</protein>
<proteinExistence type="inferred from homology"/>
<dbReference type="PANTHER" id="PTHR45695:SF15">
    <property type="entry name" value="OPSIN RH2"/>
    <property type="match status" value="1"/>
</dbReference>
<reference evidence="11 12" key="1">
    <citation type="journal article" date="2017" name="Gigascience">
        <title>Draft genome of the honey bee ectoparasitic mite, Tropilaelaps mercedesae, is shaped by the parasitic life history.</title>
        <authorList>
            <person name="Dong X."/>
            <person name="Armstrong S.D."/>
            <person name="Xia D."/>
            <person name="Makepeace B.L."/>
            <person name="Darby A.C."/>
            <person name="Kadowaki T."/>
        </authorList>
    </citation>
    <scope>NUCLEOTIDE SEQUENCE [LARGE SCALE GENOMIC DNA]</scope>
    <source>
        <strain evidence="11">Wuxi-XJTLU</strain>
    </source>
</reference>
<evidence type="ECO:0000256" key="2">
    <source>
        <dbReference type="ARBA" id="ARBA00010663"/>
    </source>
</evidence>
<evidence type="ECO:0000313" key="12">
    <source>
        <dbReference type="Proteomes" id="UP000192247"/>
    </source>
</evidence>
<keyword evidence="8" id="KW-0807">Transducer</keyword>
<dbReference type="Proteomes" id="UP000192247">
    <property type="component" value="Unassembled WGS sequence"/>
</dbReference>
<dbReference type="Gene3D" id="1.20.1070.10">
    <property type="entry name" value="Rhodopsin 7-helix transmembrane proteins"/>
    <property type="match status" value="1"/>
</dbReference>
<feature type="transmembrane region" description="Helical" evidence="9">
    <location>
        <begin position="70"/>
        <end position="97"/>
    </location>
</feature>
<dbReference type="Pfam" id="PF00001">
    <property type="entry name" value="7tm_1"/>
    <property type="match status" value="1"/>
</dbReference>
<keyword evidence="6 9" id="KW-0472">Membrane</keyword>
<dbReference type="InParanoid" id="A0A1V9XUP5"/>
<organism evidence="11 12">
    <name type="scientific">Tropilaelaps mercedesae</name>
    <dbReference type="NCBI Taxonomy" id="418985"/>
    <lineage>
        <taxon>Eukaryota</taxon>
        <taxon>Metazoa</taxon>
        <taxon>Ecdysozoa</taxon>
        <taxon>Arthropoda</taxon>
        <taxon>Chelicerata</taxon>
        <taxon>Arachnida</taxon>
        <taxon>Acari</taxon>
        <taxon>Parasitiformes</taxon>
        <taxon>Mesostigmata</taxon>
        <taxon>Gamasina</taxon>
        <taxon>Dermanyssoidea</taxon>
        <taxon>Laelapidae</taxon>
        <taxon>Tropilaelaps</taxon>
    </lineage>
</organism>
<dbReference type="OrthoDB" id="10053194at2759"/>
<dbReference type="InterPro" id="IPR000276">
    <property type="entry name" value="GPCR_Rhodpsn"/>
</dbReference>
<evidence type="ECO:0000256" key="7">
    <source>
        <dbReference type="ARBA" id="ARBA00023170"/>
    </source>
</evidence>
<evidence type="ECO:0000256" key="4">
    <source>
        <dbReference type="ARBA" id="ARBA00022989"/>
    </source>
</evidence>
<keyword evidence="3 9" id="KW-0812">Transmembrane</keyword>
<evidence type="ECO:0000256" key="9">
    <source>
        <dbReference type="SAM" id="Phobius"/>
    </source>
</evidence>
<dbReference type="PANTHER" id="PTHR45695">
    <property type="entry name" value="LEUCOKININ RECEPTOR-RELATED"/>
    <property type="match status" value="1"/>
</dbReference>
<dbReference type="PROSITE" id="PS50262">
    <property type="entry name" value="G_PROTEIN_RECEP_F1_2"/>
    <property type="match status" value="1"/>
</dbReference>
<feature type="transmembrane region" description="Helical" evidence="9">
    <location>
        <begin position="35"/>
        <end position="58"/>
    </location>
</feature>
<comment type="subcellular location">
    <subcellularLocation>
        <location evidence="1">Membrane</location>
        <topology evidence="1">Multi-pass membrane protein</topology>
    </subcellularLocation>
</comment>
<evidence type="ECO:0000256" key="6">
    <source>
        <dbReference type="ARBA" id="ARBA00023136"/>
    </source>
</evidence>
<sequence>MALLAGFNLSEQPELVTDKVDSELVFRYSSWVTSWLVVGYVAIFVIGLVGNAFVVAVVHSTPRMRTTTNILLVNLAVADMLVLLVCVPANLIANILLRK</sequence>
<evidence type="ECO:0000256" key="5">
    <source>
        <dbReference type="ARBA" id="ARBA00023040"/>
    </source>
</evidence>
<evidence type="ECO:0000313" key="11">
    <source>
        <dbReference type="EMBL" id="OQR77142.1"/>
    </source>
</evidence>
<evidence type="ECO:0000256" key="3">
    <source>
        <dbReference type="ARBA" id="ARBA00022692"/>
    </source>
</evidence>
<dbReference type="PRINTS" id="PR00237">
    <property type="entry name" value="GPCRRHODOPSN"/>
</dbReference>
<dbReference type="InterPro" id="IPR017452">
    <property type="entry name" value="GPCR_Rhodpsn_7TM"/>
</dbReference>
<evidence type="ECO:0000256" key="1">
    <source>
        <dbReference type="ARBA" id="ARBA00004141"/>
    </source>
</evidence>
<gene>
    <name evidence="11" type="ORF">BIW11_00489</name>
</gene>
<name>A0A1V9XUP5_9ACAR</name>